<dbReference type="Proteomes" id="UP001054945">
    <property type="component" value="Unassembled WGS sequence"/>
</dbReference>
<evidence type="ECO:0000313" key="2">
    <source>
        <dbReference type="Proteomes" id="UP001054945"/>
    </source>
</evidence>
<keyword evidence="2" id="KW-1185">Reference proteome</keyword>
<organism evidence="1 2">
    <name type="scientific">Caerostris extrusa</name>
    <name type="common">Bark spider</name>
    <name type="synonym">Caerostris bankana</name>
    <dbReference type="NCBI Taxonomy" id="172846"/>
    <lineage>
        <taxon>Eukaryota</taxon>
        <taxon>Metazoa</taxon>
        <taxon>Ecdysozoa</taxon>
        <taxon>Arthropoda</taxon>
        <taxon>Chelicerata</taxon>
        <taxon>Arachnida</taxon>
        <taxon>Araneae</taxon>
        <taxon>Araneomorphae</taxon>
        <taxon>Entelegynae</taxon>
        <taxon>Araneoidea</taxon>
        <taxon>Araneidae</taxon>
        <taxon>Caerostris</taxon>
    </lineage>
</organism>
<accession>A0AAV4M598</accession>
<gene>
    <name evidence="1" type="ORF">CEXT_198611</name>
</gene>
<protein>
    <submittedName>
        <fullName evidence="1">Uncharacterized protein</fullName>
    </submittedName>
</protein>
<name>A0AAV4M598_CAEEX</name>
<reference evidence="1 2" key="1">
    <citation type="submission" date="2021-06" db="EMBL/GenBank/DDBJ databases">
        <title>Caerostris extrusa draft genome.</title>
        <authorList>
            <person name="Kono N."/>
            <person name="Arakawa K."/>
        </authorList>
    </citation>
    <scope>NUCLEOTIDE SEQUENCE [LARGE SCALE GENOMIC DNA]</scope>
</reference>
<evidence type="ECO:0000313" key="1">
    <source>
        <dbReference type="EMBL" id="GIX67025.1"/>
    </source>
</evidence>
<sequence>METGPPTKRSWERETEPVTTVIGELTTSDYGCRGVGCYLAYLEELVSPRWQFDSSWQQVQPSAIYRKLLIYRIETLNYVDELPAKLTVDADLLSWKRVRPQSNPGNPRETESVTTVIGELTTSDYGCRGVAYLEELVSRRWQFDMLSVKRVFILGAVGIRGCVIETSHILALNRVLTNSVLCNFLIL</sequence>
<dbReference type="EMBL" id="BPLR01019366">
    <property type="protein sequence ID" value="GIX67025.1"/>
    <property type="molecule type" value="Genomic_DNA"/>
</dbReference>
<dbReference type="AlphaFoldDB" id="A0AAV4M598"/>
<proteinExistence type="predicted"/>
<comment type="caution">
    <text evidence="1">The sequence shown here is derived from an EMBL/GenBank/DDBJ whole genome shotgun (WGS) entry which is preliminary data.</text>
</comment>